<dbReference type="Proteomes" id="UP001163835">
    <property type="component" value="Unassembled WGS sequence"/>
</dbReference>
<organism evidence="1 2">
    <name type="scientific">Lentinula aff. lateritia</name>
    <dbReference type="NCBI Taxonomy" id="2804960"/>
    <lineage>
        <taxon>Eukaryota</taxon>
        <taxon>Fungi</taxon>
        <taxon>Dikarya</taxon>
        <taxon>Basidiomycota</taxon>
        <taxon>Agaricomycotina</taxon>
        <taxon>Agaricomycetes</taxon>
        <taxon>Agaricomycetidae</taxon>
        <taxon>Agaricales</taxon>
        <taxon>Marasmiineae</taxon>
        <taxon>Omphalotaceae</taxon>
        <taxon>Lentinula</taxon>
    </lineage>
</organism>
<keyword evidence="2" id="KW-1185">Reference proteome</keyword>
<gene>
    <name evidence="1" type="ORF">F5876DRAFT_70958</name>
</gene>
<dbReference type="EMBL" id="MU796377">
    <property type="protein sequence ID" value="KAJ3804038.1"/>
    <property type="molecule type" value="Genomic_DNA"/>
</dbReference>
<accession>A0ACC1THE7</accession>
<evidence type="ECO:0000313" key="1">
    <source>
        <dbReference type="EMBL" id="KAJ3804038.1"/>
    </source>
</evidence>
<reference evidence="1" key="1">
    <citation type="submission" date="2022-09" db="EMBL/GenBank/DDBJ databases">
        <title>A Global Phylogenomic Analysis of the Shiitake Genus Lentinula.</title>
        <authorList>
            <consortium name="DOE Joint Genome Institute"/>
            <person name="Sierra-Patev S."/>
            <person name="Min B."/>
            <person name="Naranjo-Ortiz M."/>
            <person name="Looney B."/>
            <person name="Konkel Z."/>
            <person name="Slot J.C."/>
            <person name="Sakamoto Y."/>
            <person name="Steenwyk J.L."/>
            <person name="Rokas A."/>
            <person name="Carro J."/>
            <person name="Camarero S."/>
            <person name="Ferreira P."/>
            <person name="Molpeceres G."/>
            <person name="Ruiz-Duenas F.J."/>
            <person name="Serrano A."/>
            <person name="Henrissat B."/>
            <person name="Drula E."/>
            <person name="Hughes K.W."/>
            <person name="Mata J.L."/>
            <person name="Ishikawa N.K."/>
            <person name="Vargas-Isla R."/>
            <person name="Ushijima S."/>
            <person name="Smith C.A."/>
            <person name="Ahrendt S."/>
            <person name="Andreopoulos W."/>
            <person name="He G."/>
            <person name="Labutti K."/>
            <person name="Lipzen A."/>
            <person name="Ng V."/>
            <person name="Riley R."/>
            <person name="Sandor L."/>
            <person name="Barry K."/>
            <person name="Martinez A.T."/>
            <person name="Xiao Y."/>
            <person name="Gibbons J.G."/>
            <person name="Terashima K."/>
            <person name="Grigoriev I.V."/>
            <person name="Hibbett D.S."/>
        </authorList>
    </citation>
    <scope>NUCLEOTIDE SEQUENCE</scope>
    <source>
        <strain evidence="1">TMI1499</strain>
    </source>
</reference>
<name>A0ACC1THE7_9AGAR</name>
<evidence type="ECO:0000313" key="2">
    <source>
        <dbReference type="Proteomes" id="UP001163835"/>
    </source>
</evidence>
<comment type="caution">
    <text evidence="1">The sequence shown here is derived from an EMBL/GenBank/DDBJ whole genome shotgun (WGS) entry which is preliminary data.</text>
</comment>
<proteinExistence type="predicted"/>
<sequence length="312" mass="33889">MNSPDWILNVDLKGDYLMLTAHYNTTKEYYEIKCPLCSKSTRVESKRILRTFAQTSIPGTAVIGLPALWNYKSTAIPGPSNPHSQVPVTHSRTPSVVYDLANFSLSESPSTGDDHNQDCELPIPDSPPSEKVEHLFEMTTPSAESKLVQVDFELTPFACPGMDIEWKPGSCKTWVGIGLRVGFGIMGLCCSMLRAGWSLKGATGTATEDRNDLVVAGLRDVTHEEVPRTLTELKLPMECKPGREVPGSGGRDGCPQVLEGVTEKRSRSLGLWSTWGARGGLGEVGSPKRYTLGSFSIGQGSSKTHSDCLDVK</sequence>
<protein>
    <submittedName>
        <fullName evidence="1">Uncharacterized protein</fullName>
    </submittedName>
</protein>